<accession>A0A6J8CU96</accession>
<reference evidence="1 2" key="1">
    <citation type="submission" date="2020-06" db="EMBL/GenBank/DDBJ databases">
        <authorList>
            <person name="Li R."/>
            <person name="Bekaert M."/>
        </authorList>
    </citation>
    <scope>NUCLEOTIDE SEQUENCE [LARGE SCALE GENOMIC DNA]</scope>
    <source>
        <strain evidence="2">wild</strain>
    </source>
</reference>
<protein>
    <submittedName>
        <fullName evidence="1">Uncharacterized protein</fullName>
    </submittedName>
</protein>
<dbReference type="AlphaFoldDB" id="A0A6J8CU96"/>
<organism evidence="1 2">
    <name type="scientific">Mytilus coruscus</name>
    <name type="common">Sea mussel</name>
    <dbReference type="NCBI Taxonomy" id="42192"/>
    <lineage>
        <taxon>Eukaryota</taxon>
        <taxon>Metazoa</taxon>
        <taxon>Spiralia</taxon>
        <taxon>Lophotrochozoa</taxon>
        <taxon>Mollusca</taxon>
        <taxon>Bivalvia</taxon>
        <taxon>Autobranchia</taxon>
        <taxon>Pteriomorphia</taxon>
        <taxon>Mytilida</taxon>
        <taxon>Mytiloidea</taxon>
        <taxon>Mytilidae</taxon>
        <taxon>Mytilinae</taxon>
        <taxon>Mytilus</taxon>
    </lineage>
</organism>
<dbReference type="PANTHER" id="PTHR33050:SF7">
    <property type="entry name" value="RIBONUCLEASE H"/>
    <property type="match status" value="1"/>
</dbReference>
<gene>
    <name evidence="1" type="ORF">MCOR_32996</name>
</gene>
<evidence type="ECO:0000313" key="1">
    <source>
        <dbReference type="EMBL" id="CAC5398634.1"/>
    </source>
</evidence>
<name>A0A6J8CU96_MYTCO</name>
<proteinExistence type="predicted"/>
<dbReference type="EMBL" id="CACVKT020005964">
    <property type="protein sequence ID" value="CAC5398634.1"/>
    <property type="molecule type" value="Genomic_DNA"/>
</dbReference>
<dbReference type="PANTHER" id="PTHR33050">
    <property type="entry name" value="REVERSE TRANSCRIPTASE DOMAIN-CONTAINING PROTEIN"/>
    <property type="match status" value="1"/>
</dbReference>
<dbReference type="Proteomes" id="UP000507470">
    <property type="component" value="Unassembled WGS sequence"/>
</dbReference>
<evidence type="ECO:0000313" key="2">
    <source>
        <dbReference type="Proteomes" id="UP000507470"/>
    </source>
</evidence>
<dbReference type="OrthoDB" id="6062799at2759"/>
<sequence>MVGGPNVRLQKSSTWKELNAVRNILLSMINVLKDKRIKWFSDNQNVVTIVEKRFLWGPHEIDWFANDDNHKLTVFYSRYWTVNSMGIDAFTINWQGANGWFVPPVCLVSKVISYMRQCFAHGTLVLPLWKSASFWPMLCPTGEGFIKEVKGCIDLPTNKKFYTSGKGNKSVFGNIDLPFRVLALRLDFEPFNN</sequence>
<dbReference type="InterPro" id="IPR052055">
    <property type="entry name" value="Hepadnavirus_pol/RT"/>
</dbReference>
<keyword evidence="2" id="KW-1185">Reference proteome</keyword>